<proteinExistence type="predicted"/>
<dbReference type="Proteomes" id="UP001216390">
    <property type="component" value="Chromosome"/>
</dbReference>
<dbReference type="Pfam" id="PF13577">
    <property type="entry name" value="SnoaL_4"/>
    <property type="match status" value="1"/>
</dbReference>
<sequence>MPLTPDDLVEIHEITQLKHAYFRCLDQKRWEEMATLLVPEVEATYSGGANSFSGRDAVLDFLERSMGAETFHSAHHGHHPEITLLSPTEATGTWAMEDTVIMLDFDITIRGAGFYEDAYEKRDGRWVITRTGYKRLWEEMAPRGSVDGLTLTASWWRTDGVSSLTG</sequence>
<reference evidence="2" key="1">
    <citation type="submission" date="2023-01" db="EMBL/GenBank/DDBJ databases">
        <title>The diversity of Class Acidimicrobiia in South China Sea sediment environments and the proposal of Iamia marina sp. nov., a novel species of the genus Iamia.</title>
        <authorList>
            <person name="He Y."/>
            <person name="Tian X."/>
        </authorList>
    </citation>
    <scope>NUCLEOTIDE SEQUENCE</scope>
    <source>
        <strain evidence="2">DSM 19957</strain>
    </source>
</reference>
<dbReference type="InterPro" id="IPR032710">
    <property type="entry name" value="NTF2-like_dom_sf"/>
</dbReference>
<evidence type="ECO:0000313" key="3">
    <source>
        <dbReference type="Proteomes" id="UP001216390"/>
    </source>
</evidence>
<dbReference type="InterPro" id="IPR037401">
    <property type="entry name" value="SnoaL-like"/>
</dbReference>
<dbReference type="CDD" id="cd00531">
    <property type="entry name" value="NTF2_like"/>
    <property type="match status" value="1"/>
</dbReference>
<feature type="domain" description="SnoaL-like" evidence="1">
    <location>
        <begin position="9"/>
        <end position="130"/>
    </location>
</feature>
<name>A0AAE9YC58_9ACTN</name>
<evidence type="ECO:0000313" key="2">
    <source>
        <dbReference type="EMBL" id="WCO68493.1"/>
    </source>
</evidence>
<dbReference type="KEGG" id="ima:PO878_07095"/>
<dbReference type="Gene3D" id="3.10.450.50">
    <property type="match status" value="1"/>
</dbReference>
<dbReference type="SUPFAM" id="SSF54427">
    <property type="entry name" value="NTF2-like"/>
    <property type="match status" value="1"/>
</dbReference>
<protein>
    <submittedName>
        <fullName evidence="2">Nuclear transport factor 2 family protein</fullName>
    </submittedName>
</protein>
<gene>
    <name evidence="2" type="ORF">PO878_07095</name>
</gene>
<evidence type="ECO:0000259" key="1">
    <source>
        <dbReference type="Pfam" id="PF13577"/>
    </source>
</evidence>
<dbReference type="EMBL" id="CP116942">
    <property type="protein sequence ID" value="WCO68493.1"/>
    <property type="molecule type" value="Genomic_DNA"/>
</dbReference>
<keyword evidence="3" id="KW-1185">Reference proteome</keyword>
<dbReference type="RefSeq" id="WP_272738010.1">
    <property type="nucleotide sequence ID" value="NZ_CP116942.1"/>
</dbReference>
<organism evidence="2 3">
    <name type="scientific">Iamia majanohamensis</name>
    <dbReference type="NCBI Taxonomy" id="467976"/>
    <lineage>
        <taxon>Bacteria</taxon>
        <taxon>Bacillati</taxon>
        <taxon>Actinomycetota</taxon>
        <taxon>Acidimicrobiia</taxon>
        <taxon>Acidimicrobiales</taxon>
        <taxon>Iamiaceae</taxon>
        <taxon>Iamia</taxon>
    </lineage>
</organism>
<accession>A0AAE9YC58</accession>
<dbReference type="AlphaFoldDB" id="A0AAE9YC58"/>